<organism evidence="1 2">
    <name type="scientific">Priestia megaterium (strain ATCC 14581 / DSM 32 / CCUG 1817 / JCM 2506 / NBRC 15308 / NCIMB 9376 / NCTC 10342 / NRRL B-14308 / VKM B-512 / Ford 19)</name>
    <name type="common">Bacillus megaterium</name>
    <dbReference type="NCBI Taxonomy" id="1348623"/>
    <lineage>
        <taxon>Bacteria</taxon>
        <taxon>Bacillati</taxon>
        <taxon>Bacillota</taxon>
        <taxon>Bacilli</taxon>
        <taxon>Bacillales</taxon>
        <taxon>Bacillaceae</taxon>
        <taxon>Priestia</taxon>
    </lineage>
</organism>
<protein>
    <submittedName>
        <fullName evidence="1">Putative membrane protein</fullName>
    </submittedName>
</protein>
<dbReference type="RefSeq" id="WP_013084671.1">
    <property type="nucleotide sequence ID" value="NZ_BCVB01000001.1"/>
</dbReference>
<dbReference type="AlphaFoldDB" id="A0A0B6AAJ6"/>
<name>A0A0B6AAJ6_PRIM2</name>
<dbReference type="KEGG" id="bmeg:BG04_937"/>
<dbReference type="EMBL" id="CP009920">
    <property type="protein sequence ID" value="AJI20551.1"/>
    <property type="molecule type" value="Genomic_DNA"/>
</dbReference>
<gene>
    <name evidence="1" type="ORF">BG04_937</name>
</gene>
<accession>A0A0B6AAJ6</accession>
<dbReference type="HOGENOM" id="CLU_1486229_0_0_9"/>
<proteinExistence type="predicted"/>
<sequence length="181" mass="20251">MIIGASVTALLLLWWTIFYSGRYYHYVSEPVGKRISLHVGIHVTLVVGVNACLWLEQPLLFSSILAGCAGLGAGWFVGIPFSVKSILSGIMGGIGTGVSFYISMSMWMDQFNWLSFLLIGTSVIFSGSSLFQVLKSIPSFEKVLVKMWIQHPFLIAPILITVFWLYNFIEKYFPQADPTRK</sequence>
<evidence type="ECO:0000313" key="1">
    <source>
        <dbReference type="EMBL" id="AJI20551.1"/>
    </source>
</evidence>
<dbReference type="PATRIC" id="fig|592022.4.peg.4000"/>
<evidence type="ECO:0000313" key="2">
    <source>
        <dbReference type="Proteomes" id="UP000031829"/>
    </source>
</evidence>
<reference evidence="1 2" key="1">
    <citation type="journal article" date="2015" name="Genome Announc.">
        <title>Complete genome sequences for 35 biothreat assay-relevant bacillus species.</title>
        <authorList>
            <person name="Johnson S.L."/>
            <person name="Daligault H.E."/>
            <person name="Davenport K.W."/>
            <person name="Jaissle J."/>
            <person name="Frey K.G."/>
            <person name="Ladner J.T."/>
            <person name="Broomall S.M."/>
            <person name="Bishop-Lilly K.A."/>
            <person name="Bruce D.C."/>
            <person name="Gibbons H.S."/>
            <person name="Coyne S.R."/>
            <person name="Lo C.C."/>
            <person name="Meincke L."/>
            <person name="Munk A.C."/>
            <person name="Koroleva G.I."/>
            <person name="Rosenzweig C.N."/>
            <person name="Palacios G.F."/>
            <person name="Redden C.L."/>
            <person name="Minogue T.D."/>
            <person name="Chain P.S."/>
        </authorList>
    </citation>
    <scope>NUCLEOTIDE SEQUENCE [LARGE SCALE GENOMIC DNA]</scope>
    <source>
        <strain evidence="2">ATCC 14581 / DSM 32 / JCM 2506 / NBRC 15308 / NCIMB 9376 / NCTC 10342 / NRRL B-14308 / VKM B-512</strain>
    </source>
</reference>
<dbReference type="Proteomes" id="UP000031829">
    <property type="component" value="Chromosome"/>
</dbReference>